<keyword evidence="3" id="KW-1185">Reference proteome</keyword>
<gene>
    <name evidence="4" type="primary">LOC118276171</name>
</gene>
<keyword evidence="1" id="KW-0325">Glycoprotein</keyword>
<reference evidence="4" key="1">
    <citation type="submission" date="2025-08" db="UniProtKB">
        <authorList>
            <consortium name="RefSeq"/>
        </authorList>
    </citation>
    <scope>IDENTIFICATION</scope>
    <source>
        <tissue evidence="4">Whole larval tissue</tissue>
    </source>
</reference>
<dbReference type="AlphaFoldDB" id="A0A9R0ECH6"/>
<dbReference type="InterPro" id="IPR050309">
    <property type="entry name" value="Type-B_Carboxylest/Lipase"/>
</dbReference>
<dbReference type="SUPFAM" id="SSF53474">
    <property type="entry name" value="alpha/beta-Hydrolases"/>
    <property type="match status" value="1"/>
</dbReference>
<evidence type="ECO:0000259" key="2">
    <source>
        <dbReference type="Pfam" id="PF00135"/>
    </source>
</evidence>
<sequence length="127" mass="14318">MLQIRVSEGVLEGERVDHYYGTFYSFKGIPYAQPPVGDLRFKAPLPPKSWDRIRSAKECGPKSYQNDILLNIGRVGEEDCLYLNVTYTPSIKPDKPLPVMFWIHGGGFFCGSGDDSGITCMKNMDYD</sequence>
<dbReference type="InterPro" id="IPR002018">
    <property type="entry name" value="CarbesteraseB"/>
</dbReference>
<dbReference type="OrthoDB" id="19653at2759"/>
<dbReference type="PANTHER" id="PTHR11559">
    <property type="entry name" value="CARBOXYLESTERASE"/>
    <property type="match status" value="1"/>
</dbReference>
<evidence type="ECO:0000256" key="1">
    <source>
        <dbReference type="ARBA" id="ARBA00023180"/>
    </source>
</evidence>
<evidence type="ECO:0000313" key="4">
    <source>
        <dbReference type="RefSeq" id="XP_050563407.1"/>
    </source>
</evidence>
<dbReference type="Gene3D" id="3.40.50.1820">
    <property type="entry name" value="alpha/beta hydrolase"/>
    <property type="match status" value="1"/>
</dbReference>
<evidence type="ECO:0000313" key="3">
    <source>
        <dbReference type="Proteomes" id="UP000829999"/>
    </source>
</evidence>
<protein>
    <submittedName>
        <fullName evidence="4">LOW QUALITY PROTEIN: juvenile hormone esterase-like</fullName>
    </submittedName>
</protein>
<dbReference type="InterPro" id="IPR029058">
    <property type="entry name" value="AB_hydrolase_fold"/>
</dbReference>
<dbReference type="GeneID" id="118276171"/>
<dbReference type="Pfam" id="PF00135">
    <property type="entry name" value="COesterase"/>
    <property type="match status" value="1"/>
</dbReference>
<accession>A0A9R0ECH6</accession>
<organism evidence="3 4">
    <name type="scientific">Spodoptera frugiperda</name>
    <name type="common">Fall armyworm</name>
    <dbReference type="NCBI Taxonomy" id="7108"/>
    <lineage>
        <taxon>Eukaryota</taxon>
        <taxon>Metazoa</taxon>
        <taxon>Ecdysozoa</taxon>
        <taxon>Arthropoda</taxon>
        <taxon>Hexapoda</taxon>
        <taxon>Insecta</taxon>
        <taxon>Pterygota</taxon>
        <taxon>Neoptera</taxon>
        <taxon>Endopterygota</taxon>
        <taxon>Lepidoptera</taxon>
        <taxon>Glossata</taxon>
        <taxon>Ditrysia</taxon>
        <taxon>Noctuoidea</taxon>
        <taxon>Noctuidae</taxon>
        <taxon>Amphipyrinae</taxon>
        <taxon>Spodoptera</taxon>
    </lineage>
</organism>
<dbReference type="Proteomes" id="UP000829999">
    <property type="component" value="Chromosome 31"/>
</dbReference>
<feature type="domain" description="Carboxylesterase type B" evidence="2">
    <location>
        <begin position="3"/>
        <end position="115"/>
    </location>
</feature>
<name>A0A9R0ECH6_SPOFR</name>
<proteinExistence type="predicted"/>
<dbReference type="RefSeq" id="XP_050563407.1">
    <property type="nucleotide sequence ID" value="XM_050707450.1"/>
</dbReference>